<evidence type="ECO:0000256" key="1">
    <source>
        <dbReference type="SAM" id="MobiDB-lite"/>
    </source>
</evidence>
<proteinExistence type="predicted"/>
<keyword evidence="3" id="KW-1185">Reference proteome</keyword>
<feature type="region of interest" description="Disordered" evidence="1">
    <location>
        <begin position="31"/>
        <end position="52"/>
    </location>
</feature>
<reference evidence="2 3" key="1">
    <citation type="submission" date="2018-11" db="EMBL/GenBank/DDBJ databases">
        <authorList>
            <consortium name="Pathogen Informatics"/>
        </authorList>
    </citation>
    <scope>NUCLEOTIDE SEQUENCE [LARGE SCALE GENOMIC DNA]</scope>
</reference>
<gene>
    <name evidence="2" type="ORF">DILT_LOCUS3685</name>
</gene>
<protein>
    <submittedName>
        <fullName evidence="2">Uncharacterized protein</fullName>
    </submittedName>
</protein>
<dbReference type="Proteomes" id="UP000281553">
    <property type="component" value="Unassembled WGS sequence"/>
</dbReference>
<evidence type="ECO:0000313" key="3">
    <source>
        <dbReference type="Proteomes" id="UP000281553"/>
    </source>
</evidence>
<accession>A0A3P6V4Q0</accession>
<name>A0A3P6V4Q0_DIBLA</name>
<dbReference type="AlphaFoldDB" id="A0A3P6V4Q0"/>
<organism evidence="2 3">
    <name type="scientific">Dibothriocephalus latus</name>
    <name type="common">Fish tapeworm</name>
    <name type="synonym">Diphyllobothrium latum</name>
    <dbReference type="NCBI Taxonomy" id="60516"/>
    <lineage>
        <taxon>Eukaryota</taxon>
        <taxon>Metazoa</taxon>
        <taxon>Spiralia</taxon>
        <taxon>Lophotrochozoa</taxon>
        <taxon>Platyhelminthes</taxon>
        <taxon>Cestoda</taxon>
        <taxon>Eucestoda</taxon>
        <taxon>Diphyllobothriidea</taxon>
        <taxon>Diphyllobothriidae</taxon>
        <taxon>Dibothriocephalus</taxon>
    </lineage>
</organism>
<dbReference type="EMBL" id="UYRU01044077">
    <property type="protein sequence ID" value="VDK85204.1"/>
    <property type="molecule type" value="Genomic_DNA"/>
</dbReference>
<sequence length="264" mass="29756">MFALSAAFNQPFLATKFSSHVITIYILDDNSRQEDQQQSEPTSPSPPSFYDRREDWANVPRALGLCSPRKSPLCSPFAPAEPVSSTVPPSRNEQPVSLAQKLCLCEHLPLPPHTSETGVAQEDEEEEVVITPTELSDTLTMPACGVPLGDEFRCKLEELIRQEMVKLKRTKQAYVNDIEFKLCLPQLVFLLIPLSVGAESVFFSEAEILPIIIAVIIVAQGLDCQVYQYNRCQQHHFMKITLHIRFTRTKLMYQKLVPIDNLAV</sequence>
<evidence type="ECO:0000313" key="2">
    <source>
        <dbReference type="EMBL" id="VDK85204.1"/>
    </source>
</evidence>